<comment type="catalytic activity">
    <reaction evidence="2 10">
        <text>(6R)-NADPHX = (6S)-NADPHX</text>
        <dbReference type="Rhea" id="RHEA:32227"/>
        <dbReference type="ChEBI" id="CHEBI:64076"/>
        <dbReference type="ChEBI" id="CHEBI:64077"/>
        <dbReference type="EC" id="5.1.99.6"/>
    </reaction>
</comment>
<dbReference type="GO" id="GO:0000166">
    <property type="term" value="F:nucleotide binding"/>
    <property type="evidence" value="ECO:0007669"/>
    <property type="project" value="UniProtKB-KW"/>
</dbReference>
<dbReference type="NCBIfam" id="TIGR00197">
    <property type="entry name" value="yjeF_nterm"/>
    <property type="match status" value="1"/>
</dbReference>
<keyword evidence="10" id="KW-0496">Mitochondrion</keyword>
<feature type="domain" description="YjeF N-terminal" evidence="11">
    <location>
        <begin position="11"/>
        <end position="216"/>
    </location>
</feature>
<dbReference type="GO" id="GO:0052856">
    <property type="term" value="F:NAD(P)HX epimerase activity"/>
    <property type="evidence" value="ECO:0007669"/>
    <property type="project" value="UniProtKB-UniRule"/>
</dbReference>
<evidence type="ECO:0000256" key="7">
    <source>
        <dbReference type="ARBA" id="ARBA00022958"/>
    </source>
</evidence>
<evidence type="ECO:0000256" key="4">
    <source>
        <dbReference type="ARBA" id="ARBA00022723"/>
    </source>
</evidence>
<evidence type="ECO:0000256" key="5">
    <source>
        <dbReference type="ARBA" id="ARBA00022741"/>
    </source>
</evidence>
<evidence type="ECO:0000256" key="6">
    <source>
        <dbReference type="ARBA" id="ARBA00022857"/>
    </source>
</evidence>
<dbReference type="InterPro" id="IPR004443">
    <property type="entry name" value="YjeF_N_dom"/>
</dbReference>
<comment type="caution">
    <text evidence="12">The sequence shown here is derived from an EMBL/GenBank/DDBJ whole genome shotgun (WGS) entry which is preliminary data.</text>
</comment>
<gene>
    <name evidence="12" type="ORF">FCALED_LOCUS7</name>
</gene>
<dbReference type="HAMAP" id="MF_01966">
    <property type="entry name" value="NADHX_epimerase"/>
    <property type="match status" value="1"/>
</dbReference>
<evidence type="ECO:0000256" key="3">
    <source>
        <dbReference type="ARBA" id="ARBA00012228"/>
    </source>
</evidence>
<dbReference type="AlphaFoldDB" id="A0A9N8YN95"/>
<dbReference type="PROSITE" id="PS51385">
    <property type="entry name" value="YJEF_N"/>
    <property type="match status" value="1"/>
</dbReference>
<sequence>MALKFLTQRIAQTIDEELFSSSGGFSVDQLMELAGLSVAQAITRVYDNSKYPRALICCGPGNNGGDGLVAARHLFHFGYKPNIYYPKPTKKELYERLVIQCQNLKIPITAELSDSTFNDNDLIIDAIFGFSFSGEVRQPFDQVIRRLKGTKLPIVSVDIPSAWDVEKGNIDNRGFTPSMLISLTAPKLCAKHFNGKHFLGGRFVPPELERKFELNLPSYPGTDQVVDITNAPNEKL</sequence>
<keyword evidence="9 10" id="KW-0413">Isomerase</keyword>
<feature type="binding site" evidence="10">
    <location>
        <position position="158"/>
    </location>
    <ligand>
        <name>(6S)-NADPHX</name>
        <dbReference type="ChEBI" id="CHEBI:64076"/>
    </ligand>
</feature>
<name>A0A9N8YN95_9GLOM</name>
<keyword evidence="10" id="KW-0963">Cytoplasm</keyword>
<feature type="binding site" evidence="10">
    <location>
        <position position="125"/>
    </location>
    <ligand>
        <name>K(+)</name>
        <dbReference type="ChEBI" id="CHEBI:29103"/>
    </ligand>
</feature>
<dbReference type="GO" id="GO:0046872">
    <property type="term" value="F:metal ion binding"/>
    <property type="evidence" value="ECO:0007669"/>
    <property type="project" value="UniProtKB-KW"/>
</dbReference>
<evidence type="ECO:0000313" key="13">
    <source>
        <dbReference type="Proteomes" id="UP000789570"/>
    </source>
</evidence>
<comment type="subcellular location">
    <subcellularLocation>
        <location evidence="10">Cytoplasm</location>
    </subcellularLocation>
    <subcellularLocation>
        <location evidence="10">Mitochondrion</location>
    </subcellularLocation>
</comment>
<feature type="binding site" evidence="10">
    <location>
        <begin position="62"/>
        <end position="66"/>
    </location>
    <ligand>
        <name>(6S)-NADPHX</name>
        <dbReference type="ChEBI" id="CHEBI:64076"/>
    </ligand>
</feature>
<evidence type="ECO:0000259" key="11">
    <source>
        <dbReference type="PROSITE" id="PS51385"/>
    </source>
</evidence>
<dbReference type="EC" id="5.1.99.6" evidence="3 10"/>
<reference evidence="12" key="1">
    <citation type="submission" date="2021-06" db="EMBL/GenBank/DDBJ databases">
        <authorList>
            <person name="Kallberg Y."/>
            <person name="Tangrot J."/>
            <person name="Rosling A."/>
        </authorList>
    </citation>
    <scope>NUCLEOTIDE SEQUENCE</scope>
    <source>
        <strain evidence="12">UK204</strain>
    </source>
</reference>
<keyword evidence="4 10" id="KW-0479">Metal-binding</keyword>
<comment type="cofactor">
    <cofactor evidence="10">
        <name>K(+)</name>
        <dbReference type="ChEBI" id="CHEBI:29103"/>
    </cofactor>
    <text evidence="10">Binds 1 potassium ion per subunit.</text>
</comment>
<feature type="binding site" evidence="10">
    <location>
        <position position="161"/>
    </location>
    <ligand>
        <name>K(+)</name>
        <dbReference type="ChEBI" id="CHEBI:29103"/>
    </ligand>
</feature>
<evidence type="ECO:0000256" key="10">
    <source>
        <dbReference type="HAMAP-Rule" id="MF_03159"/>
    </source>
</evidence>
<dbReference type="InterPro" id="IPR032976">
    <property type="entry name" value="YJEFN_prot_NAXE-like"/>
</dbReference>
<evidence type="ECO:0000256" key="8">
    <source>
        <dbReference type="ARBA" id="ARBA00023027"/>
    </source>
</evidence>
<dbReference type="SUPFAM" id="SSF64153">
    <property type="entry name" value="YjeF N-terminal domain-like"/>
    <property type="match status" value="1"/>
</dbReference>
<comment type="similarity">
    <text evidence="10">Belongs to the NnrE/AIBP family.</text>
</comment>
<keyword evidence="5 10" id="KW-0547">Nucleotide-binding</keyword>
<dbReference type="FunFam" id="3.40.50.10260:FF:000005">
    <property type="entry name" value="NAD(P)H-hydrate epimerase"/>
    <property type="match status" value="1"/>
</dbReference>
<keyword evidence="13" id="KW-1185">Reference proteome</keyword>
<proteinExistence type="inferred from homology"/>
<evidence type="ECO:0000256" key="2">
    <source>
        <dbReference type="ARBA" id="ARBA00000909"/>
    </source>
</evidence>
<feature type="binding site" evidence="10">
    <location>
        <position position="63"/>
    </location>
    <ligand>
        <name>K(+)</name>
        <dbReference type="ChEBI" id="CHEBI:29103"/>
    </ligand>
</feature>
<keyword evidence="6" id="KW-0521">NADP</keyword>
<comment type="catalytic activity">
    <reaction evidence="1 10">
        <text>(6R)-NADHX = (6S)-NADHX</text>
        <dbReference type="Rhea" id="RHEA:32215"/>
        <dbReference type="ChEBI" id="CHEBI:64074"/>
        <dbReference type="ChEBI" id="CHEBI:64075"/>
        <dbReference type="EC" id="5.1.99.6"/>
    </reaction>
</comment>
<feature type="binding site" evidence="10">
    <location>
        <begin position="129"/>
        <end position="135"/>
    </location>
    <ligand>
        <name>(6S)-NADPHX</name>
        <dbReference type="ChEBI" id="CHEBI:64076"/>
    </ligand>
</feature>
<dbReference type="PANTHER" id="PTHR13232:SF10">
    <property type="entry name" value="NAD(P)H-HYDRATE EPIMERASE"/>
    <property type="match status" value="1"/>
</dbReference>
<dbReference type="EMBL" id="CAJVPQ010000001">
    <property type="protein sequence ID" value="CAG8435517.1"/>
    <property type="molecule type" value="Genomic_DNA"/>
</dbReference>
<comment type="function">
    <text evidence="10">Catalyzes the epimerization of the S- and R-forms of NAD(P)HX, a damaged form of NAD(P)H that is a result of enzymatic or heat-dependent hydration. This is a prerequisite for the S-specific NAD(P)H-hydrate dehydratase to allow the repair of both epimers of NAD(P)HX.</text>
</comment>
<dbReference type="GO" id="GO:0005739">
    <property type="term" value="C:mitochondrion"/>
    <property type="evidence" value="ECO:0007669"/>
    <property type="project" value="UniProtKB-SubCell"/>
</dbReference>
<comment type="caution">
    <text evidence="10">Lacks conserved residue(s) required for the propagation of feature annotation.</text>
</comment>
<dbReference type="InterPro" id="IPR036652">
    <property type="entry name" value="YjeF_N_dom_sf"/>
</dbReference>
<keyword evidence="8 10" id="KW-0520">NAD</keyword>
<keyword evidence="7 10" id="KW-0630">Potassium</keyword>
<accession>A0A9N8YN95</accession>
<evidence type="ECO:0000256" key="9">
    <source>
        <dbReference type="ARBA" id="ARBA00023235"/>
    </source>
</evidence>
<dbReference type="OrthoDB" id="10064708at2759"/>
<dbReference type="PANTHER" id="PTHR13232">
    <property type="entry name" value="NAD(P)H-HYDRATE EPIMERASE"/>
    <property type="match status" value="1"/>
</dbReference>
<dbReference type="Gene3D" id="3.40.50.10260">
    <property type="entry name" value="YjeF N-terminal domain"/>
    <property type="match status" value="1"/>
</dbReference>
<evidence type="ECO:0000313" key="12">
    <source>
        <dbReference type="EMBL" id="CAG8435517.1"/>
    </source>
</evidence>
<dbReference type="Proteomes" id="UP000789570">
    <property type="component" value="Unassembled WGS sequence"/>
</dbReference>
<dbReference type="Pfam" id="PF03853">
    <property type="entry name" value="YjeF_N"/>
    <property type="match status" value="1"/>
</dbReference>
<organism evidence="12 13">
    <name type="scientific">Funneliformis caledonium</name>
    <dbReference type="NCBI Taxonomy" id="1117310"/>
    <lineage>
        <taxon>Eukaryota</taxon>
        <taxon>Fungi</taxon>
        <taxon>Fungi incertae sedis</taxon>
        <taxon>Mucoromycota</taxon>
        <taxon>Glomeromycotina</taxon>
        <taxon>Glomeromycetes</taxon>
        <taxon>Glomerales</taxon>
        <taxon>Glomeraceae</taxon>
        <taxon>Funneliformis</taxon>
    </lineage>
</organism>
<evidence type="ECO:0000256" key="1">
    <source>
        <dbReference type="ARBA" id="ARBA00000013"/>
    </source>
</evidence>
<protein>
    <recommendedName>
        <fullName evidence="3 10">NAD(P)H-hydrate epimerase</fullName>
        <ecNumber evidence="3 10">5.1.99.6</ecNumber>
    </recommendedName>
    <alternativeName>
        <fullName evidence="10">NAD(P)HX epimerase</fullName>
    </alternativeName>
</protein>